<accession>A0ABD1XZT9</accession>
<feature type="region of interest" description="Disordered" evidence="1">
    <location>
        <begin position="53"/>
        <end position="73"/>
    </location>
</feature>
<protein>
    <submittedName>
        <fullName evidence="2">Uncharacterized protein</fullName>
    </submittedName>
</protein>
<dbReference type="Proteomes" id="UP001605036">
    <property type="component" value="Unassembled WGS sequence"/>
</dbReference>
<proteinExistence type="predicted"/>
<evidence type="ECO:0000256" key="1">
    <source>
        <dbReference type="SAM" id="MobiDB-lite"/>
    </source>
</evidence>
<organism evidence="2 3">
    <name type="scientific">Riccia fluitans</name>
    <dbReference type="NCBI Taxonomy" id="41844"/>
    <lineage>
        <taxon>Eukaryota</taxon>
        <taxon>Viridiplantae</taxon>
        <taxon>Streptophyta</taxon>
        <taxon>Embryophyta</taxon>
        <taxon>Marchantiophyta</taxon>
        <taxon>Marchantiopsida</taxon>
        <taxon>Marchantiidae</taxon>
        <taxon>Marchantiales</taxon>
        <taxon>Ricciaceae</taxon>
        <taxon>Riccia</taxon>
    </lineage>
</organism>
<sequence>MPSLQRVKGFQCRGIPRCRRTRPHVWDLPTFGRFDDQWRRRLQVRSSFVGTSQSRGRIRARDGPILGPSDDGGNEVLHRTGGESLEQESFSGPNQLAKAMVAVGR</sequence>
<keyword evidence="3" id="KW-1185">Reference proteome</keyword>
<evidence type="ECO:0000313" key="3">
    <source>
        <dbReference type="Proteomes" id="UP001605036"/>
    </source>
</evidence>
<dbReference type="EMBL" id="JBHFFA010000006">
    <property type="protein sequence ID" value="KAL2619953.1"/>
    <property type="molecule type" value="Genomic_DNA"/>
</dbReference>
<name>A0ABD1XZT9_9MARC</name>
<dbReference type="AlphaFoldDB" id="A0ABD1XZT9"/>
<comment type="caution">
    <text evidence="2">The sequence shown here is derived from an EMBL/GenBank/DDBJ whole genome shotgun (WGS) entry which is preliminary data.</text>
</comment>
<evidence type="ECO:0000313" key="2">
    <source>
        <dbReference type="EMBL" id="KAL2619953.1"/>
    </source>
</evidence>
<reference evidence="2 3" key="1">
    <citation type="submission" date="2024-09" db="EMBL/GenBank/DDBJ databases">
        <title>Chromosome-scale assembly of Riccia fluitans.</title>
        <authorList>
            <person name="Paukszto L."/>
            <person name="Sawicki J."/>
            <person name="Karawczyk K."/>
            <person name="Piernik-Szablinska J."/>
            <person name="Szczecinska M."/>
            <person name="Mazdziarz M."/>
        </authorList>
    </citation>
    <scope>NUCLEOTIDE SEQUENCE [LARGE SCALE GENOMIC DNA]</scope>
    <source>
        <strain evidence="2">Rf_01</strain>
        <tissue evidence="2">Aerial parts of the thallus</tissue>
    </source>
</reference>
<gene>
    <name evidence="2" type="ORF">R1flu_000158</name>
</gene>